<organism evidence="2 3">
    <name type="scientific">Hymenolepis diminuta</name>
    <name type="common">Rat tapeworm</name>
    <dbReference type="NCBI Taxonomy" id="6216"/>
    <lineage>
        <taxon>Eukaryota</taxon>
        <taxon>Metazoa</taxon>
        <taxon>Spiralia</taxon>
        <taxon>Lophotrochozoa</taxon>
        <taxon>Platyhelminthes</taxon>
        <taxon>Cestoda</taxon>
        <taxon>Eucestoda</taxon>
        <taxon>Cyclophyllidea</taxon>
        <taxon>Hymenolepididae</taxon>
        <taxon>Hymenolepis</taxon>
    </lineage>
</organism>
<feature type="non-terminal residue" evidence="2">
    <location>
        <position position="106"/>
    </location>
</feature>
<dbReference type="AlphaFoldDB" id="A0A564YXY6"/>
<keyword evidence="1" id="KW-0732">Signal</keyword>
<protein>
    <recommendedName>
        <fullName evidence="4">Ig-like domain-containing protein</fullName>
    </recommendedName>
</protein>
<dbReference type="Proteomes" id="UP000321570">
    <property type="component" value="Unassembled WGS sequence"/>
</dbReference>
<feature type="chain" id="PRO_5022065607" description="Ig-like domain-containing protein" evidence="1">
    <location>
        <begin position="20"/>
        <end position="106"/>
    </location>
</feature>
<feature type="signal peptide" evidence="1">
    <location>
        <begin position="1"/>
        <end position="19"/>
    </location>
</feature>
<sequence length="106" mass="12092">MKNIKWWHILCLFVNLVFSWSEITLSNDAGNSPVVIGQSVNLRCSVSSRFVDQTNLSVIFLQNGTMQSENCNAYQKDKYEVICDPDGHSSNGKTRTYLFHIKSVSW</sequence>
<keyword evidence="3" id="KW-1185">Reference proteome</keyword>
<accession>A0A564YXY6</accession>
<reference evidence="2 3" key="1">
    <citation type="submission" date="2019-07" db="EMBL/GenBank/DDBJ databases">
        <authorList>
            <person name="Jastrzebski P J."/>
            <person name="Paukszto L."/>
            <person name="Jastrzebski P J."/>
        </authorList>
    </citation>
    <scope>NUCLEOTIDE SEQUENCE [LARGE SCALE GENOMIC DNA]</scope>
    <source>
        <strain evidence="2 3">WMS-il1</strain>
    </source>
</reference>
<evidence type="ECO:0008006" key="4">
    <source>
        <dbReference type="Google" id="ProtNLM"/>
    </source>
</evidence>
<dbReference type="EMBL" id="CABIJS010000444">
    <property type="protein sequence ID" value="VUZ51593.1"/>
    <property type="molecule type" value="Genomic_DNA"/>
</dbReference>
<proteinExistence type="predicted"/>
<evidence type="ECO:0000313" key="2">
    <source>
        <dbReference type="EMBL" id="VUZ51593.1"/>
    </source>
</evidence>
<name>A0A564YXY6_HYMDI</name>
<evidence type="ECO:0000313" key="3">
    <source>
        <dbReference type="Proteomes" id="UP000321570"/>
    </source>
</evidence>
<evidence type="ECO:0000256" key="1">
    <source>
        <dbReference type="SAM" id="SignalP"/>
    </source>
</evidence>
<gene>
    <name evidence="2" type="ORF">WMSIL1_LOCUS10400</name>
</gene>